<dbReference type="PRINTS" id="PR01950">
    <property type="entry name" value="LANCSUPER"/>
</dbReference>
<evidence type="ECO:0000313" key="2">
    <source>
        <dbReference type="EMBL" id="MEV4292789.1"/>
    </source>
</evidence>
<dbReference type="SMART" id="SM01260">
    <property type="entry name" value="LANC_like"/>
    <property type="match status" value="1"/>
</dbReference>
<dbReference type="Gene3D" id="1.50.10.10">
    <property type="match status" value="1"/>
</dbReference>
<feature type="domain" description="Lantibiotic biosynthesis protein dehydration" evidence="1">
    <location>
        <begin position="213"/>
        <end position="593"/>
    </location>
</feature>
<accession>A0ABV3HJV2</accession>
<reference evidence="2 3" key="1">
    <citation type="submission" date="2024-06" db="EMBL/GenBank/DDBJ databases">
        <title>The Natural Products Discovery Center: Release of the First 8490 Sequenced Strains for Exploring Actinobacteria Biosynthetic Diversity.</title>
        <authorList>
            <person name="Kalkreuter E."/>
            <person name="Kautsar S.A."/>
            <person name="Yang D."/>
            <person name="Bader C.D."/>
            <person name="Teijaro C.N."/>
            <person name="Fluegel L."/>
            <person name="Davis C.M."/>
            <person name="Simpson J.R."/>
            <person name="Lauterbach L."/>
            <person name="Steele A.D."/>
            <person name="Gui C."/>
            <person name="Meng S."/>
            <person name="Li G."/>
            <person name="Viehrig K."/>
            <person name="Ye F."/>
            <person name="Su P."/>
            <person name="Kiefer A.F."/>
            <person name="Nichols A."/>
            <person name="Cepeda A.J."/>
            <person name="Yan W."/>
            <person name="Fan B."/>
            <person name="Jiang Y."/>
            <person name="Adhikari A."/>
            <person name="Zheng C.-J."/>
            <person name="Schuster L."/>
            <person name="Cowan T.M."/>
            <person name="Smanski M.J."/>
            <person name="Chevrette M.G."/>
            <person name="De Carvalho L.P.S."/>
            <person name="Shen B."/>
        </authorList>
    </citation>
    <scope>NUCLEOTIDE SEQUENCE [LARGE SCALE GENOMIC DNA]</scope>
    <source>
        <strain evidence="2 3">NPDC049574</strain>
    </source>
</reference>
<dbReference type="NCBIfam" id="TIGR03897">
    <property type="entry name" value="lanti_2_LanM"/>
    <property type="match status" value="1"/>
</dbReference>
<proteinExistence type="predicted"/>
<dbReference type="InterPro" id="IPR017146">
    <property type="entry name" value="Lanti_2_LanM"/>
</dbReference>
<dbReference type="Pfam" id="PF05147">
    <property type="entry name" value="LANC_like"/>
    <property type="match status" value="1"/>
</dbReference>
<evidence type="ECO:0000313" key="3">
    <source>
        <dbReference type="Proteomes" id="UP001552427"/>
    </source>
</evidence>
<dbReference type="PIRSF" id="PIRSF037228">
    <property type="entry name" value="Lant_mod_RumM"/>
    <property type="match status" value="1"/>
</dbReference>
<name>A0ABV3HJV2_9ACTN</name>
<dbReference type="InterPro" id="IPR025410">
    <property type="entry name" value="Lant_dehyd"/>
</dbReference>
<evidence type="ECO:0000259" key="1">
    <source>
        <dbReference type="Pfam" id="PF13575"/>
    </source>
</evidence>
<keyword evidence="3" id="KW-1185">Reference proteome</keyword>
<dbReference type="EMBL" id="JBFARM010000020">
    <property type="protein sequence ID" value="MEV4292789.1"/>
    <property type="molecule type" value="Genomic_DNA"/>
</dbReference>
<dbReference type="SUPFAM" id="SSF158745">
    <property type="entry name" value="LanC-like"/>
    <property type="match status" value="1"/>
</dbReference>
<dbReference type="Pfam" id="PF13575">
    <property type="entry name" value="DUF4135"/>
    <property type="match status" value="1"/>
</dbReference>
<comment type="caution">
    <text evidence="2">The sequence shown here is derived from an EMBL/GenBank/DDBJ whole genome shotgun (WGS) entry which is preliminary data.</text>
</comment>
<sequence>MTDFVFDATHPQWFLAHSLADRLRAEEGPQETDLSIGRARLDLWRQERLSFLRDEGHLADYIERKGTDRAGLVAVLGETAEGVRRRLPTVPGYVEYLRDALERPVDPEQKDNAGLRFSSVLRPLFRKAAAELRAAIMALDPADSGIDTGPLADRLAEPPLETLDMLAGRAVALEINIARLEGRLKRGTPHERYHEFMESLSAPRNLAAFLADYPVLADDVVFLLRNWTRARLELAERLISDLPALREKLGSAEETGQPSEISLGAGDLHAGGRSVARLTFEGGQHVVYKPRSLGTERHFQDVLRWFNDRGLEPALRTLWVLDRGEYGWVEFVPTQKCEDDAALGRFYTRLGAFLLVLHTLGASDMHFENIIASGEHPVMVDLEALFHVLVKDAPLDLGGRSQGAAELMQSSVLGVGLLPSPSFRVEDDEIVWNDFGGVTDIATQLTSRKVMGWDRAGTDEISLTRLRIPQGEAQNMPQVGDRKANAYEYRDDILTGYRTAYRILQDHRADFLRQDGPLAAFADDEVRMILRPTQLYYTLLTESWHPDYQQDALDRDNFLDALWSGYPDLPQRDAVIASEVTQIRAGDIPIFHSRPGTRDLYAHGRLLVAGMFDRSGLDRSRERIEGMSHAHREQQSWFIDAALAAHAMSGSHGSSAGQGHAHALPPATGPAAGDVLLAEAAGVGDRLVSTAIQQDERIAWLGLNLVDEQVWQVNPAQIGLFDGLSGIALFLGYLGHVTGDDGYRDVAAKAAAMIVDELDDLGKSADMHVTMSGIGAYGALGGSVYALSHLGHLWTDGLLLERAASVVPYLAERVDDDLALDVIGGCAGGILALLSLHAVAPASGALAVAEKMGRRLAERAVECGGGTGWVSSVSAEPLAGFSHGASGIAVALARLDRARGTDEYRSLVLSALRFESGLFDDGAGNWADLRDDTAQGDFMVAWCHGATGVGLAREDLRGYCADEVLREDIERAARAVEATWNGVGTGRGVGNHSICHGDLGNLELLFRAARTEQEREHVRALMAEVLVAKEHLGWRCGVPLGVETPGLMPGLAGIGHALVRSAAPDLVPSVLLLEPPQTSR</sequence>
<dbReference type="InterPro" id="IPR012341">
    <property type="entry name" value="6hp_glycosidase-like_sf"/>
</dbReference>
<dbReference type="CDD" id="cd04792">
    <property type="entry name" value="LanM-like"/>
    <property type="match status" value="1"/>
</dbReference>
<gene>
    <name evidence="2" type="ORF">AB0K40_45395</name>
</gene>
<dbReference type="Proteomes" id="UP001552427">
    <property type="component" value="Unassembled WGS sequence"/>
</dbReference>
<dbReference type="RefSeq" id="WP_364463432.1">
    <property type="nucleotide sequence ID" value="NZ_JBFARM010000020.1"/>
</dbReference>
<protein>
    <submittedName>
        <fullName evidence="2">Type 2 lanthipeptide synthetase LanM family protein</fullName>
    </submittedName>
</protein>
<dbReference type="PRINTS" id="PR01955">
    <property type="entry name" value="LANCFRANKIA"/>
</dbReference>
<organism evidence="2 3">
    <name type="scientific">Nonomuraea bangladeshensis</name>
    <dbReference type="NCBI Taxonomy" id="404385"/>
    <lineage>
        <taxon>Bacteria</taxon>
        <taxon>Bacillati</taxon>
        <taxon>Actinomycetota</taxon>
        <taxon>Actinomycetes</taxon>
        <taxon>Streptosporangiales</taxon>
        <taxon>Streptosporangiaceae</taxon>
        <taxon>Nonomuraea</taxon>
    </lineage>
</organism>
<dbReference type="InterPro" id="IPR007822">
    <property type="entry name" value="LANC-like"/>
</dbReference>